<evidence type="ECO:0000256" key="1">
    <source>
        <dbReference type="SAM" id="Coils"/>
    </source>
</evidence>
<dbReference type="EMBL" id="JWIC01000007">
    <property type="protein sequence ID" value="KID55956.1"/>
    <property type="molecule type" value="Genomic_DNA"/>
</dbReference>
<accession>A0A0C1Q5U8</accession>
<dbReference type="AlphaFoldDB" id="A0A0C1Q5U8"/>
<dbReference type="Pfam" id="PF13476">
    <property type="entry name" value="AAA_23"/>
    <property type="match status" value="1"/>
</dbReference>
<dbReference type="InterPro" id="IPR027417">
    <property type="entry name" value="P-loop_NTPase"/>
</dbReference>
<evidence type="ECO:0000259" key="2">
    <source>
        <dbReference type="Pfam" id="PF13476"/>
    </source>
</evidence>
<proteinExistence type="predicted"/>
<dbReference type="OrthoDB" id="9795626at2"/>
<keyword evidence="1" id="KW-0175">Coiled coil</keyword>
<evidence type="ECO:0000313" key="3">
    <source>
        <dbReference type="EMBL" id="KID55956.1"/>
    </source>
</evidence>
<dbReference type="GO" id="GO:0006302">
    <property type="term" value="P:double-strand break repair"/>
    <property type="evidence" value="ECO:0007669"/>
    <property type="project" value="InterPro"/>
</dbReference>
<dbReference type="RefSeq" id="WP_039610528.1">
    <property type="nucleotide sequence ID" value="NZ_JWIC01000007.1"/>
</dbReference>
<feature type="coiled-coil region" evidence="1">
    <location>
        <begin position="230"/>
        <end position="257"/>
    </location>
</feature>
<dbReference type="GO" id="GO:0016887">
    <property type="term" value="F:ATP hydrolysis activity"/>
    <property type="evidence" value="ECO:0007669"/>
    <property type="project" value="InterPro"/>
</dbReference>
<feature type="coiled-coil region" evidence="1">
    <location>
        <begin position="624"/>
        <end position="672"/>
    </location>
</feature>
<dbReference type="Gene3D" id="3.40.50.300">
    <property type="entry name" value="P-loop containing nucleotide triphosphate hydrolases"/>
    <property type="match status" value="2"/>
</dbReference>
<reference evidence="3 4" key="1">
    <citation type="submission" date="2014-12" db="EMBL/GenBank/DDBJ databases">
        <title>Draft Genome Sequence of Pseudoalteromonas luteoviolacea HI1.</title>
        <authorList>
            <person name="Asahina A.Y."/>
            <person name="Hadfield M.G."/>
        </authorList>
    </citation>
    <scope>NUCLEOTIDE SEQUENCE [LARGE SCALE GENOMIC DNA]</scope>
    <source>
        <strain evidence="3 4">HI1</strain>
    </source>
</reference>
<dbReference type="PANTHER" id="PTHR32114">
    <property type="entry name" value="ABC TRANSPORTER ABCH.3"/>
    <property type="match status" value="1"/>
</dbReference>
<dbReference type="Pfam" id="PF13558">
    <property type="entry name" value="SbcC_Walker_B"/>
    <property type="match status" value="1"/>
</dbReference>
<feature type="domain" description="Rad50/SbcC-type AAA" evidence="2">
    <location>
        <begin position="6"/>
        <end position="248"/>
    </location>
</feature>
<dbReference type="PANTHER" id="PTHR32114:SF2">
    <property type="entry name" value="ABC TRANSPORTER ABCH.3"/>
    <property type="match status" value="1"/>
</dbReference>
<comment type="caution">
    <text evidence="3">The sequence shown here is derived from an EMBL/GenBank/DDBJ whole genome shotgun (WGS) entry which is preliminary data.</text>
</comment>
<organism evidence="3 4">
    <name type="scientific">Pseudoalteromonas luteoviolacea</name>
    <dbReference type="NCBI Taxonomy" id="43657"/>
    <lineage>
        <taxon>Bacteria</taxon>
        <taxon>Pseudomonadati</taxon>
        <taxon>Pseudomonadota</taxon>
        <taxon>Gammaproteobacteria</taxon>
        <taxon>Alteromonadales</taxon>
        <taxon>Pseudoalteromonadaceae</taxon>
        <taxon>Pseudoalteromonas</taxon>
    </lineage>
</organism>
<dbReference type="InterPro" id="IPR038729">
    <property type="entry name" value="Rad50/SbcC_AAA"/>
</dbReference>
<evidence type="ECO:0000313" key="4">
    <source>
        <dbReference type="Proteomes" id="UP000031327"/>
    </source>
</evidence>
<dbReference type="Proteomes" id="UP000031327">
    <property type="component" value="Unassembled WGS sequence"/>
</dbReference>
<dbReference type="SUPFAM" id="SSF52540">
    <property type="entry name" value="P-loop containing nucleoside triphosphate hydrolases"/>
    <property type="match status" value="2"/>
</dbReference>
<name>A0A0C1Q5U8_9GAMM</name>
<protein>
    <recommendedName>
        <fullName evidence="2">Rad50/SbcC-type AAA domain-containing protein</fullName>
    </recommendedName>
</protein>
<feature type="coiled-coil region" evidence="1">
    <location>
        <begin position="482"/>
        <end position="562"/>
    </location>
</feature>
<gene>
    <name evidence="3" type="ORF">JF50_16635</name>
</gene>
<feature type="coiled-coil region" evidence="1">
    <location>
        <begin position="822"/>
        <end position="898"/>
    </location>
</feature>
<sequence>MRILTIEVKNLASLPEAHIDFNAVPLKNTGLFAITGETGAGKSTLLDAICLAFYGKTARLKSDSKNKVAFNGDEIKLSDPRHLLRRGTVSGYAQVGFVAQDGEQYTARWQVARARNKIDGRIKEAELVLLDASGEHVLAQKSNAKQKLLQLIGLNFEQFTRAVLLAQHDFAAFLKANADERAQLLECLTATEQFSRVGKMIFEFHKQKSEALTLFKQKLGDIELLSDDDLALKEGQLTELQQQQNQLQVKAKELDLHLGWYTAKSKLERQITVLTGNLSDQEALLTGRSEEFKRAYLALLTQQIADNRIQAKQLKVNTARAQEDLKALAAQDLQSDIAAQEQVVQANIAQLSSAEALLEKHQPDIAKVRELDQVGNEHTKLAAQFKEQVAQQQALEKQYVQSQQTLQTQLAALETEKNQLDAQLRQSPQLISLCASWPQTFEVLQQYLREHSDRQALLTEQSALQAQHQTALQAVMQVEPKCMNLEQQVNAVQAEVSQLQHSLGELDYEKLQFRRSQLNKAQQALDQQHLLNDELVQLQAQIDGLRHQQHSAESQRKDAEHQDELTRQQLNLTQENLHQVKLRASDNISALRGQLEHGKECMVCGATEHPYRVDHIDSHWQQLIRDFTSQYQAAEKARQQTQARYHEVVSHLEQINGQLQAALQQKAQLMKKQQVNQAVLDELPESLRHVDQHAEQLRLIDEQLALYSELSKTQQQKFQVLQQSQQQLHTLQSSLTHQQQQLQAIEQSQTTLNQRDNELIQSCEQLSKRVAEVYDDEQWLTQFTNAPESAVNILSEQVNVLNTQQELYAQVVKSIEQCIPQQQTTQALLDKVRQQLDSLNAQLSEHQQLSEHAKTQRSALLALDTTPEQWHQQLQDGVSAIRQQIQSHKDTLAQLHKQHDEKVLRQAHLNQQVAEYQSTLEENQLRFLDWFTHAQQQHPVLTEVLVEELLDWQPAIWQPLIEQAKLLEQQRDTTKSQLAHVKSNLAEHLEHAKPEHLLSEITAALKDVNAQQAELQTHIVTVSVTLQTHRDNAEKLKSQQGVLQQMQADYEHWHLLNRLLGDATGKTMRNLAQTQTLKILLHYANHHLSSLSRRYRLTVIGQSLEIAIIDRDMADEQRSVNTLSGGESFLVSLALALGLASLSSNQVQINSLFIDEGFGTLDPETLSVALDALDALQSQGRKVGVISHVAQMTERVATQIRIKKQSGGYSTVTTKES</sequence>